<feature type="region of interest" description="Disordered" evidence="1">
    <location>
        <begin position="61"/>
        <end position="196"/>
    </location>
</feature>
<feature type="compositionally biased region" description="Basic and acidic residues" evidence="1">
    <location>
        <begin position="158"/>
        <end position="173"/>
    </location>
</feature>
<reference evidence="2" key="2">
    <citation type="submission" date="2025-09" db="UniProtKB">
        <authorList>
            <consortium name="Ensembl"/>
        </authorList>
    </citation>
    <scope>IDENTIFICATION</scope>
</reference>
<accession>A0A3B4X516</accession>
<dbReference type="AlphaFoldDB" id="A0A3B4X516"/>
<protein>
    <submittedName>
        <fullName evidence="2">Uncharacterized protein</fullName>
    </submittedName>
</protein>
<organism evidence="2 3">
    <name type="scientific">Seriola lalandi dorsalis</name>
    <dbReference type="NCBI Taxonomy" id="1841481"/>
    <lineage>
        <taxon>Eukaryota</taxon>
        <taxon>Metazoa</taxon>
        <taxon>Chordata</taxon>
        <taxon>Craniata</taxon>
        <taxon>Vertebrata</taxon>
        <taxon>Euteleostomi</taxon>
        <taxon>Actinopterygii</taxon>
        <taxon>Neopterygii</taxon>
        <taxon>Teleostei</taxon>
        <taxon>Neoteleostei</taxon>
        <taxon>Acanthomorphata</taxon>
        <taxon>Carangaria</taxon>
        <taxon>Carangiformes</taxon>
        <taxon>Carangidae</taxon>
        <taxon>Seriola</taxon>
    </lineage>
</organism>
<evidence type="ECO:0000256" key="1">
    <source>
        <dbReference type="SAM" id="MobiDB-lite"/>
    </source>
</evidence>
<feature type="compositionally biased region" description="Polar residues" evidence="1">
    <location>
        <begin position="126"/>
        <end position="154"/>
    </location>
</feature>
<keyword evidence="3" id="KW-1185">Reference proteome</keyword>
<dbReference type="PROSITE" id="PS51257">
    <property type="entry name" value="PROKAR_LIPOPROTEIN"/>
    <property type="match status" value="1"/>
</dbReference>
<reference evidence="2" key="1">
    <citation type="submission" date="2025-08" db="UniProtKB">
        <authorList>
            <consortium name="Ensembl"/>
        </authorList>
    </citation>
    <scope>IDENTIFICATION</scope>
</reference>
<dbReference type="Proteomes" id="UP000261360">
    <property type="component" value="Unplaced"/>
</dbReference>
<evidence type="ECO:0000313" key="2">
    <source>
        <dbReference type="Ensembl" id="ENSSLDP00000007808.1"/>
    </source>
</evidence>
<dbReference type="GeneTree" id="ENSGT01140000284266"/>
<feature type="compositionally biased region" description="Polar residues" evidence="1">
    <location>
        <begin position="174"/>
        <end position="186"/>
    </location>
</feature>
<evidence type="ECO:0000313" key="3">
    <source>
        <dbReference type="Proteomes" id="UP000261360"/>
    </source>
</evidence>
<sequence>MLNFQNKVPSESNSQLSSFSTAAVTSCQLLRCKQVSLIIFNMNSVQMLNEHQIKNFCHQHQRPYQSPSAGPPSGHEEQRSARPQEAAQSQGPPEAAKSQGPPEAAQSQGPPEAAKSQGPPEAAKSQGPSEAAQSQGPPEAAQSQGPSEAAQSQGPPETARRQRPPEAAPRRESMTPSATWAASGQESMGVAPWQEP</sequence>
<name>A0A3B4X516_SERLL</name>
<dbReference type="Ensembl" id="ENSSLDT00000008061.1">
    <property type="protein sequence ID" value="ENSSLDP00000007808.1"/>
    <property type="gene ID" value="ENSSLDG00000006206.1"/>
</dbReference>
<proteinExistence type="predicted"/>